<dbReference type="RefSeq" id="WP_280028061.1">
    <property type="nucleotide sequence ID" value="NZ_JAOCKG010000008.1"/>
</dbReference>
<evidence type="ECO:0000313" key="1">
    <source>
        <dbReference type="EMBL" id="MDH2052560.1"/>
    </source>
</evidence>
<name>A0AA42WCB7_9BURK</name>
<protein>
    <submittedName>
        <fullName evidence="1">Uncharacterized protein</fullName>
    </submittedName>
</protein>
<evidence type="ECO:0000313" key="2">
    <source>
        <dbReference type="Proteomes" id="UP001161276"/>
    </source>
</evidence>
<proteinExistence type="predicted"/>
<dbReference type="EMBL" id="JAOCKG010000008">
    <property type="protein sequence ID" value="MDH2052560.1"/>
    <property type="molecule type" value="Genomic_DNA"/>
</dbReference>
<accession>A0AA42WCB7</accession>
<dbReference type="Proteomes" id="UP001161276">
    <property type="component" value="Unassembled WGS sequence"/>
</dbReference>
<gene>
    <name evidence="1" type="ORF">N5K24_19305</name>
</gene>
<reference evidence="1" key="1">
    <citation type="submission" date="2022-09" db="EMBL/GenBank/DDBJ databases">
        <title>Intensive care unit water sources are persistently colonized with multi-drug resistant bacteria and are the site of extensive horizontal gene transfer of antibiotic resistance genes.</title>
        <authorList>
            <person name="Diorio-Toth L."/>
        </authorList>
    </citation>
    <scope>NUCLEOTIDE SEQUENCE</scope>
    <source>
        <strain evidence="1">GD03676</strain>
    </source>
</reference>
<sequence length="81" mass="8740">MSPTKIPLICAEEALRRAAEALLKVNSLLCVIRYATESGKQDFLNVLDMAEIAISLSGEMAESAEEWADLIKATSQAGGRE</sequence>
<comment type="caution">
    <text evidence="1">The sequence shown here is derived from an EMBL/GenBank/DDBJ whole genome shotgun (WGS) entry which is preliminary data.</text>
</comment>
<organism evidence="1 2">
    <name type="scientific">Achromobacter marplatensis</name>
    <dbReference type="NCBI Taxonomy" id="470868"/>
    <lineage>
        <taxon>Bacteria</taxon>
        <taxon>Pseudomonadati</taxon>
        <taxon>Pseudomonadota</taxon>
        <taxon>Betaproteobacteria</taxon>
        <taxon>Burkholderiales</taxon>
        <taxon>Alcaligenaceae</taxon>
        <taxon>Achromobacter</taxon>
    </lineage>
</organism>
<dbReference type="AlphaFoldDB" id="A0AA42WCB7"/>